<accession>A0AAV6HC65</accession>
<evidence type="ECO:0000313" key="5">
    <source>
        <dbReference type="Proteomes" id="UP000823561"/>
    </source>
</evidence>
<evidence type="ECO:0000259" key="3">
    <source>
        <dbReference type="Pfam" id="PF18289"/>
    </source>
</evidence>
<feature type="domain" description="CCDC81 HU" evidence="2">
    <location>
        <begin position="39"/>
        <end position="122"/>
    </location>
</feature>
<dbReference type="InterPro" id="IPR026295">
    <property type="entry name" value="CCD81"/>
</dbReference>
<protein>
    <recommendedName>
        <fullName evidence="6">Coiled-coil domain-containing protein 81</fullName>
    </recommendedName>
</protein>
<reference evidence="4" key="1">
    <citation type="submission" date="2020-10" db="EMBL/GenBank/DDBJ databases">
        <title>Chromosome-scale genome assembly of the Allis shad, Alosa alosa.</title>
        <authorList>
            <person name="Margot Z."/>
            <person name="Christophe K."/>
            <person name="Cabau C."/>
            <person name="Louis A."/>
            <person name="Berthelot C."/>
            <person name="Parey E."/>
            <person name="Roest Crollius H."/>
            <person name="Montfort J."/>
            <person name="Robinson-Rechavi M."/>
            <person name="Bucao C."/>
            <person name="Bouchez O."/>
            <person name="Gislard M."/>
            <person name="Lluch J."/>
            <person name="Milhes M."/>
            <person name="Lampietro C."/>
            <person name="Lopez Roques C."/>
            <person name="Donnadieu C."/>
            <person name="Braasch I."/>
            <person name="Desvignes T."/>
            <person name="Postlethwait J."/>
            <person name="Bobe J."/>
            <person name="Guiguen Y."/>
        </authorList>
    </citation>
    <scope>NUCLEOTIDE SEQUENCE</scope>
    <source>
        <strain evidence="4">M-15738</strain>
        <tissue evidence="4">Blood</tissue>
    </source>
</reference>
<dbReference type="AlphaFoldDB" id="A0AAV6HC65"/>
<dbReference type="Pfam" id="PF18289">
    <property type="entry name" value="HU-CCDC81_euk_2"/>
    <property type="match status" value="1"/>
</dbReference>
<evidence type="ECO:0000259" key="2">
    <source>
        <dbReference type="Pfam" id="PF14908"/>
    </source>
</evidence>
<feature type="domain" description="CCDC81 HU" evidence="3">
    <location>
        <begin position="133"/>
        <end position="202"/>
    </location>
</feature>
<name>A0AAV6HC65_9TELE</name>
<dbReference type="InterPro" id="IPR028034">
    <property type="entry name" value="HU-CCDC81"/>
</dbReference>
<proteinExistence type="predicted"/>
<evidence type="ECO:0000313" key="4">
    <source>
        <dbReference type="EMBL" id="KAG5283132.1"/>
    </source>
</evidence>
<feature type="region of interest" description="Disordered" evidence="1">
    <location>
        <begin position="230"/>
        <end position="282"/>
    </location>
</feature>
<dbReference type="Pfam" id="PF14908">
    <property type="entry name" value="HU-CCDC81_euk_1"/>
    <property type="match status" value="1"/>
</dbReference>
<dbReference type="PANTHER" id="PTHR14362">
    <property type="entry name" value="COILED-COIL DOMAIN-CONTAINING PROTEIN 81"/>
    <property type="match status" value="1"/>
</dbReference>
<dbReference type="InterPro" id="IPR040673">
    <property type="entry name" value="CCDC81_HU_dom_2"/>
</dbReference>
<feature type="compositionally biased region" description="Basic and acidic residues" evidence="1">
    <location>
        <begin position="260"/>
        <end position="282"/>
    </location>
</feature>
<evidence type="ECO:0008006" key="6">
    <source>
        <dbReference type="Google" id="ProtNLM"/>
    </source>
</evidence>
<dbReference type="EMBL" id="JADWDJ010000003">
    <property type="protein sequence ID" value="KAG5283132.1"/>
    <property type="molecule type" value="Genomic_DNA"/>
</dbReference>
<sequence>MRTAAFTMQNGEVVRRSISRHYADVSAQDGNISHLLVFVSDAERNAFPTLFALSENDIESIWSNVSSFIERQMLCQKGVHIARLGTFTFSVQRRDVGRKHKLIQRPIFLLAEKFKLFTGLKQKMASPSAGEVPVVPLNFSALSVDSPFERDVVELCVRESLMLLMSMVAKRAAVLFSFHGIGLLSFRQGHVRMRFDQDFLTAQDRVWGLGYKNNNNSRVSSYTAHKCCPDRDHELSPLQPSRSSLDVRNQTSSSSSSSSSEHKEEGGNRERKKADHTTGQWDRRETLKLATVKGICLTEDLEVSPQEQTENRLQQGGDGEVKEDQEFHFCEGYCQDIGQELCNFCRERAQRNMSTENLTEERRWVKKEEERLLMINQEKLNQEQMHREQAHEKLLRRRNEQDAECNIEMAKAREREAQRRIKYHGSYLFPGTPPLVRSMGPYWTPTATAGSDMDRLGQMELADEISEQRHQQLQRKVSAVRCYKRALDTQCNGGCTGLGRTTRSPAESPGFCRYDEVPSELAEQKQRARELRQHQINAATLRRRDERFSRILEQKREIDMLNRTRQEMRADLVTRHKKLRAMRGTLEDLWARTVEAKRLREQEERSFMRAGGRLVIDQCTENQRCGQCQRRLGFCGGTNLWKESRYITGSRLMV</sequence>
<feature type="compositionally biased region" description="Polar residues" evidence="1">
    <location>
        <begin position="238"/>
        <end position="251"/>
    </location>
</feature>
<dbReference type="GO" id="GO:0005815">
    <property type="term" value="C:microtubule organizing center"/>
    <property type="evidence" value="ECO:0007669"/>
    <property type="project" value="TreeGrafter"/>
</dbReference>
<keyword evidence="5" id="KW-1185">Reference proteome</keyword>
<comment type="caution">
    <text evidence="4">The sequence shown here is derived from an EMBL/GenBank/DDBJ whole genome shotgun (WGS) entry which is preliminary data.</text>
</comment>
<organism evidence="4 5">
    <name type="scientific">Alosa alosa</name>
    <name type="common">allis shad</name>
    <dbReference type="NCBI Taxonomy" id="278164"/>
    <lineage>
        <taxon>Eukaryota</taxon>
        <taxon>Metazoa</taxon>
        <taxon>Chordata</taxon>
        <taxon>Craniata</taxon>
        <taxon>Vertebrata</taxon>
        <taxon>Euteleostomi</taxon>
        <taxon>Actinopterygii</taxon>
        <taxon>Neopterygii</taxon>
        <taxon>Teleostei</taxon>
        <taxon>Clupei</taxon>
        <taxon>Clupeiformes</taxon>
        <taxon>Clupeoidei</taxon>
        <taxon>Clupeidae</taxon>
        <taxon>Alosa</taxon>
    </lineage>
</organism>
<evidence type="ECO:0000256" key="1">
    <source>
        <dbReference type="SAM" id="MobiDB-lite"/>
    </source>
</evidence>
<gene>
    <name evidence="4" type="ORF">AALO_G00038690</name>
</gene>
<dbReference type="PANTHER" id="PTHR14362:SF2">
    <property type="entry name" value="COILED-COIL DOMAIN-CONTAINING PROTEIN 81"/>
    <property type="match status" value="1"/>
</dbReference>
<dbReference type="Proteomes" id="UP000823561">
    <property type="component" value="Chromosome 3"/>
</dbReference>